<name>A0ABU9GVL0_9GAMM</name>
<evidence type="ECO:0000313" key="4">
    <source>
        <dbReference type="Proteomes" id="UP001371391"/>
    </source>
</evidence>
<keyword evidence="4" id="KW-1185">Reference proteome</keyword>
<dbReference type="Proteomes" id="UP001371391">
    <property type="component" value="Unassembled WGS sequence"/>
</dbReference>
<proteinExistence type="predicted"/>
<evidence type="ECO:0000256" key="2">
    <source>
        <dbReference type="SAM" id="Phobius"/>
    </source>
</evidence>
<keyword evidence="2" id="KW-1133">Transmembrane helix</keyword>
<sequence>MTTGEWIATVIGSNAFTLGLATFITNIMIKSSESKAKTANDIRDATIEKLETDYDSIEKELAKLMPLKDEVDKKECDLEIAKKDIRRLKSVVTSHGRQQKKFLNYIESQENEVSRLENKLLSLAEKFDGIRDKNASEINELRFELIGASRSIQIVKRTINKLKKEVEEEQKPRLMLE</sequence>
<keyword evidence="1" id="KW-0175">Coiled coil</keyword>
<evidence type="ECO:0000256" key="1">
    <source>
        <dbReference type="SAM" id="Coils"/>
    </source>
</evidence>
<organism evidence="3 4">
    <name type="scientific">Pseudoalteromonas issachenkonii</name>
    <dbReference type="NCBI Taxonomy" id="152297"/>
    <lineage>
        <taxon>Bacteria</taxon>
        <taxon>Pseudomonadati</taxon>
        <taxon>Pseudomonadota</taxon>
        <taxon>Gammaproteobacteria</taxon>
        <taxon>Alteromonadales</taxon>
        <taxon>Pseudoalteromonadaceae</taxon>
        <taxon>Pseudoalteromonas</taxon>
    </lineage>
</organism>
<keyword evidence="2" id="KW-0472">Membrane</keyword>
<comment type="caution">
    <text evidence="3">The sequence shown here is derived from an EMBL/GenBank/DDBJ whole genome shotgun (WGS) entry which is preliminary data.</text>
</comment>
<feature type="transmembrane region" description="Helical" evidence="2">
    <location>
        <begin position="6"/>
        <end position="29"/>
    </location>
</feature>
<keyword evidence="2" id="KW-0812">Transmembrane</keyword>
<evidence type="ECO:0000313" key="3">
    <source>
        <dbReference type="EMBL" id="MEL0653625.1"/>
    </source>
</evidence>
<gene>
    <name evidence="3" type="ORF">V6257_01140</name>
</gene>
<feature type="coiled-coil region" evidence="1">
    <location>
        <begin position="71"/>
        <end position="133"/>
    </location>
</feature>
<reference evidence="3 4" key="1">
    <citation type="submission" date="2024-02" db="EMBL/GenBank/DDBJ databases">
        <title>Bacteria isolated from the canopy kelp, Nereocystis luetkeana.</title>
        <authorList>
            <person name="Pfister C.A."/>
            <person name="Younker I.T."/>
            <person name="Light S.H."/>
        </authorList>
    </citation>
    <scope>NUCLEOTIDE SEQUENCE [LARGE SCALE GENOMIC DNA]</scope>
    <source>
        <strain evidence="3 4">TI.1.03</strain>
    </source>
</reference>
<dbReference type="RefSeq" id="WP_341601211.1">
    <property type="nucleotide sequence ID" value="NZ_JBAKAW010000001.1"/>
</dbReference>
<dbReference type="EMBL" id="JBAKAW010000001">
    <property type="protein sequence ID" value="MEL0653625.1"/>
    <property type="molecule type" value="Genomic_DNA"/>
</dbReference>
<accession>A0ABU9GVL0</accession>
<protein>
    <submittedName>
        <fullName evidence="3">Uncharacterized protein</fullName>
    </submittedName>
</protein>